<keyword evidence="2" id="KW-0378">Hydrolase</keyword>
<gene>
    <name evidence="4" type="ORF">S01H1_61796</name>
</gene>
<proteinExistence type="predicted"/>
<dbReference type="AlphaFoldDB" id="X0YJK6"/>
<dbReference type="GO" id="GO:0016787">
    <property type="term" value="F:hydrolase activity"/>
    <property type="evidence" value="ECO:0007669"/>
    <property type="project" value="UniProtKB-KW"/>
</dbReference>
<dbReference type="Gene3D" id="3.90.79.10">
    <property type="entry name" value="Nucleoside Triphosphate Pyrophosphohydrolase"/>
    <property type="match status" value="1"/>
</dbReference>
<dbReference type="InterPro" id="IPR015797">
    <property type="entry name" value="NUDIX_hydrolase-like_dom_sf"/>
</dbReference>
<name>X0YJK6_9ZZZZ</name>
<organism evidence="4">
    <name type="scientific">marine sediment metagenome</name>
    <dbReference type="NCBI Taxonomy" id="412755"/>
    <lineage>
        <taxon>unclassified sequences</taxon>
        <taxon>metagenomes</taxon>
        <taxon>ecological metagenomes</taxon>
    </lineage>
</organism>
<comment type="cofactor">
    <cofactor evidence="1">
        <name>Mg(2+)</name>
        <dbReference type="ChEBI" id="CHEBI:18420"/>
    </cofactor>
</comment>
<dbReference type="PROSITE" id="PS51462">
    <property type="entry name" value="NUDIX"/>
    <property type="match status" value="1"/>
</dbReference>
<dbReference type="InterPro" id="IPR000086">
    <property type="entry name" value="NUDIX_hydrolase_dom"/>
</dbReference>
<protein>
    <recommendedName>
        <fullName evidence="3">Nudix hydrolase domain-containing protein</fullName>
    </recommendedName>
</protein>
<dbReference type="Pfam" id="PF00293">
    <property type="entry name" value="NUDIX"/>
    <property type="match status" value="1"/>
</dbReference>
<evidence type="ECO:0000313" key="4">
    <source>
        <dbReference type="EMBL" id="GAG36946.1"/>
    </source>
</evidence>
<dbReference type="SUPFAM" id="SSF55811">
    <property type="entry name" value="Nudix"/>
    <property type="match status" value="1"/>
</dbReference>
<sequence>MGTDLTVAGYIIKNEKFLLVEHVKTGLWLPPGGHIEKNETPDESLLREIKQELGLEIKILNTPRIHEKGNIIKQLAVPFYCNTHKLIDHIHYCSFYLCEPLTEKINPQLEEIKGFDWFSKHELYNEKIPVDVRNIGLLGFKKYAEIKNDMD</sequence>
<dbReference type="PRINTS" id="PR00502">
    <property type="entry name" value="NUDIXFAMILY"/>
</dbReference>
<comment type="caution">
    <text evidence="4">The sequence shown here is derived from an EMBL/GenBank/DDBJ whole genome shotgun (WGS) entry which is preliminary data.</text>
</comment>
<dbReference type="PANTHER" id="PTHR43046">
    <property type="entry name" value="GDP-MANNOSE MANNOSYL HYDROLASE"/>
    <property type="match status" value="1"/>
</dbReference>
<accession>X0YJK6</accession>
<evidence type="ECO:0000256" key="1">
    <source>
        <dbReference type="ARBA" id="ARBA00001946"/>
    </source>
</evidence>
<dbReference type="InterPro" id="IPR020476">
    <property type="entry name" value="Nudix_hydrolase"/>
</dbReference>
<feature type="domain" description="Nudix hydrolase" evidence="3">
    <location>
        <begin position="2"/>
        <end position="142"/>
    </location>
</feature>
<reference evidence="4" key="1">
    <citation type="journal article" date="2014" name="Front. Microbiol.">
        <title>High frequency of phylogenetically diverse reductive dehalogenase-homologous genes in deep subseafloor sedimentary metagenomes.</title>
        <authorList>
            <person name="Kawai M."/>
            <person name="Futagami T."/>
            <person name="Toyoda A."/>
            <person name="Takaki Y."/>
            <person name="Nishi S."/>
            <person name="Hori S."/>
            <person name="Arai W."/>
            <person name="Tsubouchi T."/>
            <person name="Morono Y."/>
            <person name="Uchiyama I."/>
            <person name="Ito T."/>
            <person name="Fujiyama A."/>
            <person name="Inagaki F."/>
            <person name="Takami H."/>
        </authorList>
    </citation>
    <scope>NUCLEOTIDE SEQUENCE</scope>
    <source>
        <strain evidence="4">Expedition CK06-06</strain>
    </source>
</reference>
<evidence type="ECO:0000256" key="2">
    <source>
        <dbReference type="ARBA" id="ARBA00022801"/>
    </source>
</evidence>
<dbReference type="EMBL" id="BARS01040551">
    <property type="protein sequence ID" value="GAG36946.1"/>
    <property type="molecule type" value="Genomic_DNA"/>
</dbReference>
<dbReference type="PANTHER" id="PTHR43046:SF14">
    <property type="entry name" value="MUTT_NUDIX FAMILY PROTEIN"/>
    <property type="match status" value="1"/>
</dbReference>
<evidence type="ECO:0000259" key="3">
    <source>
        <dbReference type="PROSITE" id="PS51462"/>
    </source>
</evidence>